<proteinExistence type="inferred from homology"/>
<dbReference type="PRINTS" id="PR01050">
    <property type="entry name" value="PYRUVTKNASE"/>
</dbReference>
<dbReference type="InterPro" id="IPR015793">
    <property type="entry name" value="Pyrv_Knase_brl"/>
</dbReference>
<dbReference type="InterPro" id="IPR036918">
    <property type="entry name" value="Pyrv_Knase_C_sf"/>
</dbReference>
<evidence type="ECO:0000256" key="9">
    <source>
        <dbReference type="ARBA" id="ARBA00022840"/>
    </source>
</evidence>
<name>A0A8J6NRH5_9BACT</name>
<dbReference type="NCBIfam" id="TIGR01064">
    <property type="entry name" value="pyruv_kin"/>
    <property type="match status" value="1"/>
</dbReference>
<dbReference type="NCBIfam" id="NF004491">
    <property type="entry name" value="PRK05826.1"/>
    <property type="match status" value="1"/>
</dbReference>
<evidence type="ECO:0000256" key="4">
    <source>
        <dbReference type="ARBA" id="ARBA00012142"/>
    </source>
</evidence>
<evidence type="ECO:0000256" key="5">
    <source>
        <dbReference type="ARBA" id="ARBA00022679"/>
    </source>
</evidence>
<sequence>MRIDTDLKLLIYRRTKIVATLGPSSNDSRTIERLITTGINVFRLNMSHGTHDEHSDTYQRIRTAAHKLEKPIAVLADLCGPKIRVGTFHNGRIELVTGNSVTVTSRDVIGRPELIPSQYEALADDVEVGNRILLDDGNIELLVQGVEGTEITCKVVSGGVLSDHKGMNLPGVNISSPTLTEKDRVDAHFALQLGVDFLALSFVRRGSDVEELRALISATNSHVAIVAKIEKPEALDNIDEIMKAADAIMVARGDLGVELPPQVVPNAQNQLIDLARTHRKPVIVATQMLESMIDHPRPTRAEVSDVANAVRSGADAVMLSAETALGKYPVETVKMMDDIARQTEAYLWRQGAFGSLTRNHEAARPFPIEDALSESMAQLSRDLLARAIMIISIQGRSLEVMSSSRPAAPMIGICPDYKSSCIASLLWGVIPVTADPAEIDNPNLLAKRIVKELGLTVEGQTILVVRGFSRDAKQNTPSVTIVTL</sequence>
<evidence type="ECO:0000256" key="12">
    <source>
        <dbReference type="ARBA" id="ARBA00023317"/>
    </source>
</evidence>
<dbReference type="InterPro" id="IPR018209">
    <property type="entry name" value="Pyrv_Knase_AS"/>
</dbReference>
<dbReference type="GO" id="GO:0000287">
    <property type="term" value="F:magnesium ion binding"/>
    <property type="evidence" value="ECO:0007669"/>
    <property type="project" value="UniProtKB-UniRule"/>
</dbReference>
<dbReference type="UniPathway" id="UPA00109">
    <property type="reaction ID" value="UER00188"/>
</dbReference>
<evidence type="ECO:0000256" key="6">
    <source>
        <dbReference type="ARBA" id="ARBA00022723"/>
    </source>
</evidence>
<evidence type="ECO:0000256" key="10">
    <source>
        <dbReference type="ARBA" id="ARBA00022842"/>
    </source>
</evidence>
<dbReference type="AlphaFoldDB" id="A0A8J6NRH5"/>
<dbReference type="SUPFAM" id="SSF52935">
    <property type="entry name" value="PK C-terminal domain-like"/>
    <property type="match status" value="1"/>
</dbReference>
<evidence type="ECO:0000313" key="18">
    <source>
        <dbReference type="Proteomes" id="UP000605201"/>
    </source>
</evidence>
<comment type="catalytic activity">
    <reaction evidence="14">
        <text>pyruvate + ATP = phosphoenolpyruvate + ADP + H(+)</text>
        <dbReference type="Rhea" id="RHEA:18157"/>
        <dbReference type="ChEBI" id="CHEBI:15361"/>
        <dbReference type="ChEBI" id="CHEBI:15378"/>
        <dbReference type="ChEBI" id="CHEBI:30616"/>
        <dbReference type="ChEBI" id="CHEBI:58702"/>
        <dbReference type="ChEBI" id="CHEBI:456216"/>
        <dbReference type="EC" id="2.7.1.40"/>
    </reaction>
</comment>
<keyword evidence="11 14" id="KW-0324">Glycolysis</keyword>
<feature type="domain" description="Pyruvate kinase barrel" evidence="15">
    <location>
        <begin position="13"/>
        <end position="333"/>
    </location>
</feature>
<dbReference type="Gene3D" id="2.40.33.10">
    <property type="entry name" value="PK beta-barrel domain-like"/>
    <property type="match status" value="1"/>
</dbReference>
<dbReference type="PROSITE" id="PS00110">
    <property type="entry name" value="PYRUVATE_KINASE"/>
    <property type="match status" value="1"/>
</dbReference>
<dbReference type="SUPFAM" id="SSF51621">
    <property type="entry name" value="Phosphoenolpyruvate/pyruvate domain"/>
    <property type="match status" value="1"/>
</dbReference>
<dbReference type="Pfam" id="PF00224">
    <property type="entry name" value="PK"/>
    <property type="match status" value="1"/>
</dbReference>
<accession>A0A8J6NRH5</accession>
<evidence type="ECO:0000256" key="2">
    <source>
        <dbReference type="ARBA" id="ARBA00004997"/>
    </source>
</evidence>
<dbReference type="InterPro" id="IPR015806">
    <property type="entry name" value="Pyrv_Knase_insert_dom_sf"/>
</dbReference>
<dbReference type="SUPFAM" id="SSF50800">
    <property type="entry name" value="PK beta-barrel domain-like"/>
    <property type="match status" value="1"/>
</dbReference>
<evidence type="ECO:0000256" key="14">
    <source>
        <dbReference type="RuleBase" id="RU000504"/>
    </source>
</evidence>
<dbReference type="InterPro" id="IPR011037">
    <property type="entry name" value="Pyrv_Knase-like_insert_dom_sf"/>
</dbReference>
<comment type="cofactor">
    <cofactor evidence="1">
        <name>K(+)</name>
        <dbReference type="ChEBI" id="CHEBI:29103"/>
    </cofactor>
</comment>
<evidence type="ECO:0000256" key="8">
    <source>
        <dbReference type="ARBA" id="ARBA00022777"/>
    </source>
</evidence>
<evidence type="ECO:0000259" key="15">
    <source>
        <dbReference type="Pfam" id="PF00224"/>
    </source>
</evidence>
<keyword evidence="8 14" id="KW-0418">Kinase</keyword>
<dbReference type="GO" id="GO:0030955">
    <property type="term" value="F:potassium ion binding"/>
    <property type="evidence" value="ECO:0007669"/>
    <property type="project" value="UniProtKB-UniRule"/>
</dbReference>
<feature type="domain" description="Pyruvate kinase C-terminal" evidence="16">
    <location>
        <begin position="370"/>
        <end position="479"/>
    </location>
</feature>
<dbReference type="GO" id="GO:0004743">
    <property type="term" value="F:pyruvate kinase activity"/>
    <property type="evidence" value="ECO:0007669"/>
    <property type="project" value="UniProtKB-UniRule"/>
</dbReference>
<evidence type="ECO:0000313" key="17">
    <source>
        <dbReference type="EMBL" id="MBC8432241.1"/>
    </source>
</evidence>
<dbReference type="Pfam" id="PF02887">
    <property type="entry name" value="PK_C"/>
    <property type="match status" value="1"/>
</dbReference>
<dbReference type="Gene3D" id="3.40.1380.20">
    <property type="entry name" value="Pyruvate kinase, C-terminal domain"/>
    <property type="match status" value="1"/>
</dbReference>
<dbReference type="EC" id="2.7.1.40" evidence="4 13"/>
<dbReference type="InterPro" id="IPR001697">
    <property type="entry name" value="Pyr_Knase"/>
</dbReference>
<dbReference type="Proteomes" id="UP000605201">
    <property type="component" value="Unassembled WGS sequence"/>
</dbReference>
<dbReference type="InterPro" id="IPR015795">
    <property type="entry name" value="Pyrv_Knase_C"/>
</dbReference>
<gene>
    <name evidence="17" type="primary">pyk</name>
    <name evidence="17" type="ORF">H8D96_10000</name>
</gene>
<keyword evidence="7" id="KW-0547">Nucleotide-binding</keyword>
<keyword evidence="6" id="KW-0479">Metal-binding</keyword>
<keyword evidence="5 14" id="KW-0808">Transferase</keyword>
<protein>
    <recommendedName>
        <fullName evidence="4 13">Pyruvate kinase</fullName>
        <ecNumber evidence="4 13">2.7.1.40</ecNumber>
    </recommendedName>
</protein>
<keyword evidence="10 14" id="KW-0460">Magnesium</keyword>
<reference evidence="17 18" key="1">
    <citation type="submission" date="2020-08" db="EMBL/GenBank/DDBJ databases">
        <title>Bridging the membrane lipid divide: bacteria of the FCB group superphylum have the potential to synthesize archaeal ether lipids.</title>
        <authorList>
            <person name="Villanueva L."/>
            <person name="Von Meijenfeldt F.A.B."/>
            <person name="Westbye A.B."/>
            <person name="Yadav S."/>
            <person name="Hopmans E.C."/>
            <person name="Dutilh B.E."/>
            <person name="Sinninghe Damste J.S."/>
        </authorList>
    </citation>
    <scope>NUCLEOTIDE SEQUENCE [LARGE SCALE GENOMIC DNA]</scope>
    <source>
        <strain evidence="17">NIOZ-UU17</strain>
    </source>
</reference>
<dbReference type="PANTHER" id="PTHR11817">
    <property type="entry name" value="PYRUVATE KINASE"/>
    <property type="match status" value="1"/>
</dbReference>
<organism evidence="17 18">
    <name type="scientific">Candidatus Desulfatibia vada</name>
    <dbReference type="NCBI Taxonomy" id="2841696"/>
    <lineage>
        <taxon>Bacteria</taxon>
        <taxon>Pseudomonadati</taxon>
        <taxon>Thermodesulfobacteriota</taxon>
        <taxon>Desulfobacteria</taxon>
        <taxon>Desulfobacterales</taxon>
        <taxon>Desulfobacterales incertae sedis</taxon>
        <taxon>Candidatus Desulfatibia</taxon>
    </lineage>
</organism>
<dbReference type="InterPro" id="IPR015813">
    <property type="entry name" value="Pyrv/PenolPyrv_kinase-like_dom"/>
</dbReference>
<comment type="pathway">
    <text evidence="2 14">Carbohydrate degradation; glycolysis; pyruvate from D-glyceraldehyde 3-phosphate: step 5/5.</text>
</comment>
<dbReference type="NCBIfam" id="NF004978">
    <property type="entry name" value="PRK06354.1"/>
    <property type="match status" value="1"/>
</dbReference>
<evidence type="ECO:0000259" key="16">
    <source>
        <dbReference type="Pfam" id="PF02887"/>
    </source>
</evidence>
<comment type="similarity">
    <text evidence="3 14">Belongs to the pyruvate kinase family.</text>
</comment>
<keyword evidence="9" id="KW-0067">ATP-binding</keyword>
<dbReference type="FunFam" id="2.40.33.10:FF:000001">
    <property type="entry name" value="Pyruvate kinase"/>
    <property type="match status" value="1"/>
</dbReference>
<dbReference type="Gene3D" id="3.20.20.60">
    <property type="entry name" value="Phosphoenolpyruvate-binding domains"/>
    <property type="match status" value="1"/>
</dbReference>
<keyword evidence="12 17" id="KW-0670">Pyruvate</keyword>
<evidence type="ECO:0000256" key="11">
    <source>
        <dbReference type="ARBA" id="ARBA00023152"/>
    </source>
</evidence>
<evidence type="ECO:0000256" key="1">
    <source>
        <dbReference type="ARBA" id="ARBA00001958"/>
    </source>
</evidence>
<dbReference type="InterPro" id="IPR040442">
    <property type="entry name" value="Pyrv_kinase-like_dom_sf"/>
</dbReference>
<comment type="caution">
    <text evidence="17">The sequence shown here is derived from an EMBL/GenBank/DDBJ whole genome shotgun (WGS) entry which is preliminary data.</text>
</comment>
<evidence type="ECO:0000256" key="3">
    <source>
        <dbReference type="ARBA" id="ARBA00008663"/>
    </source>
</evidence>
<evidence type="ECO:0000256" key="7">
    <source>
        <dbReference type="ARBA" id="ARBA00022741"/>
    </source>
</evidence>
<dbReference type="EMBL" id="JACNIG010000212">
    <property type="protein sequence ID" value="MBC8432241.1"/>
    <property type="molecule type" value="Genomic_DNA"/>
</dbReference>
<dbReference type="GO" id="GO:0005524">
    <property type="term" value="F:ATP binding"/>
    <property type="evidence" value="ECO:0007669"/>
    <property type="project" value="UniProtKB-KW"/>
</dbReference>
<evidence type="ECO:0000256" key="13">
    <source>
        <dbReference type="NCBIfam" id="TIGR01064"/>
    </source>
</evidence>
<dbReference type="GO" id="GO:0016301">
    <property type="term" value="F:kinase activity"/>
    <property type="evidence" value="ECO:0007669"/>
    <property type="project" value="UniProtKB-KW"/>
</dbReference>